<gene>
    <name evidence="1" type="ordered locus">MLP_15230</name>
</gene>
<evidence type="ECO:0000313" key="2">
    <source>
        <dbReference type="Proteomes" id="UP000007947"/>
    </source>
</evidence>
<sequence>MRARCRRRASGRREWLPGRSCSCSFSQLFLAFRAQYVIAPTLPREANGWTDDINVGAVGYVPGFDL</sequence>
<dbReference type="HOGENOM" id="CLU_2826337_0_0_11"/>
<proteinExistence type="predicted"/>
<dbReference type="EMBL" id="AP012204">
    <property type="protein sequence ID" value="BAK34537.1"/>
    <property type="molecule type" value="Genomic_DNA"/>
</dbReference>
<reference evidence="1 2" key="1">
    <citation type="submission" date="2011-05" db="EMBL/GenBank/DDBJ databases">
        <title>Whole genome sequence of Microlunatus phosphovorus NM-1.</title>
        <authorList>
            <person name="Hosoyama A."/>
            <person name="Sasaki K."/>
            <person name="Harada T."/>
            <person name="Igarashi R."/>
            <person name="Kawakoshi A."/>
            <person name="Sasagawa M."/>
            <person name="Fukada J."/>
            <person name="Nakamura S."/>
            <person name="Katano Y."/>
            <person name="Hanada S."/>
            <person name="Kamagata Y."/>
            <person name="Nakamura N."/>
            <person name="Yamazaki S."/>
            <person name="Fujita N."/>
        </authorList>
    </citation>
    <scope>NUCLEOTIDE SEQUENCE [LARGE SCALE GENOMIC DNA]</scope>
    <source>
        <strain evidence="2">ATCC 700054 / DSM 10555 / JCM 9379 / NBRC 101784 / NCIMB 13414 / VKM Ac-1990 / NM-1</strain>
    </source>
</reference>
<dbReference type="Proteomes" id="UP000007947">
    <property type="component" value="Chromosome"/>
</dbReference>
<accession>F5XQN7</accession>
<keyword evidence="2" id="KW-1185">Reference proteome</keyword>
<organism evidence="1 2">
    <name type="scientific">Microlunatus phosphovorus (strain ATCC 700054 / DSM 10555 / JCM 9379 / NBRC 101784 / NCIMB 13414 / VKM Ac-1990 / NM-1)</name>
    <dbReference type="NCBI Taxonomy" id="1032480"/>
    <lineage>
        <taxon>Bacteria</taxon>
        <taxon>Bacillati</taxon>
        <taxon>Actinomycetota</taxon>
        <taxon>Actinomycetes</taxon>
        <taxon>Propionibacteriales</taxon>
        <taxon>Propionibacteriaceae</taxon>
        <taxon>Microlunatus</taxon>
    </lineage>
</organism>
<name>F5XQN7_MICPN</name>
<dbReference type="KEGG" id="mph:MLP_15230"/>
<dbReference type="STRING" id="1032480.MLP_15230"/>
<dbReference type="AlphaFoldDB" id="F5XQN7"/>
<evidence type="ECO:0000313" key="1">
    <source>
        <dbReference type="EMBL" id="BAK34537.1"/>
    </source>
</evidence>
<protein>
    <submittedName>
        <fullName evidence="1">Uncharacterized protein</fullName>
    </submittedName>
</protein>